<dbReference type="EMBL" id="BPWL01000009">
    <property type="protein sequence ID" value="GJJ14073.1"/>
    <property type="molecule type" value="Genomic_DNA"/>
</dbReference>
<evidence type="ECO:0000256" key="1">
    <source>
        <dbReference type="SAM" id="MobiDB-lite"/>
    </source>
</evidence>
<feature type="region of interest" description="Disordered" evidence="1">
    <location>
        <begin position="152"/>
        <end position="172"/>
    </location>
</feature>
<evidence type="ECO:0000313" key="2">
    <source>
        <dbReference type="EMBL" id="GJJ14073.1"/>
    </source>
</evidence>
<protein>
    <submittedName>
        <fullName evidence="2">Uncharacterized protein</fullName>
    </submittedName>
</protein>
<dbReference type="AlphaFoldDB" id="A0AAV5AKQ5"/>
<keyword evidence="3" id="KW-1185">Reference proteome</keyword>
<organism evidence="2 3">
    <name type="scientific">Clathrus columnatus</name>
    <dbReference type="NCBI Taxonomy" id="1419009"/>
    <lineage>
        <taxon>Eukaryota</taxon>
        <taxon>Fungi</taxon>
        <taxon>Dikarya</taxon>
        <taxon>Basidiomycota</taxon>
        <taxon>Agaricomycotina</taxon>
        <taxon>Agaricomycetes</taxon>
        <taxon>Phallomycetidae</taxon>
        <taxon>Phallales</taxon>
        <taxon>Clathraceae</taxon>
        <taxon>Clathrus</taxon>
    </lineage>
</organism>
<evidence type="ECO:0000313" key="3">
    <source>
        <dbReference type="Proteomes" id="UP001050691"/>
    </source>
</evidence>
<name>A0AAV5AKQ5_9AGAM</name>
<reference evidence="2" key="1">
    <citation type="submission" date="2021-10" db="EMBL/GenBank/DDBJ databases">
        <title>De novo Genome Assembly of Clathrus columnatus (Basidiomycota, Fungi) Using Illumina and Nanopore Sequence Data.</title>
        <authorList>
            <person name="Ogiso-Tanaka E."/>
            <person name="Itagaki H."/>
            <person name="Hosoya T."/>
            <person name="Hosaka K."/>
        </authorList>
    </citation>
    <scope>NUCLEOTIDE SEQUENCE</scope>
    <source>
        <strain evidence="2">MO-923</strain>
    </source>
</reference>
<dbReference type="Proteomes" id="UP001050691">
    <property type="component" value="Unassembled WGS sequence"/>
</dbReference>
<gene>
    <name evidence="2" type="ORF">Clacol_008330</name>
</gene>
<comment type="caution">
    <text evidence="2">The sequence shown here is derived from an EMBL/GenBank/DDBJ whole genome shotgun (WGS) entry which is preliminary data.</text>
</comment>
<accession>A0AAV5AKQ5</accession>
<proteinExistence type="predicted"/>
<sequence>MNNETIPSLAIQVYLHDILVGYPVFIHLSLNEIGHLLPAAASLSICDDLDFVGNAVAFFPFIGVQGNDIDRTILQLGNPLLLQRLSSLLICEFTLDLRRRNEQKAAFNRSALSLPNLSFQVNPVQSMRSMFGRLQENIVAEMGESNDIVNIDGPNSESRDPQNELDSDGTDLGILLEARDEDQAISA</sequence>